<feature type="domain" description="SPOR" evidence="3">
    <location>
        <begin position="292"/>
        <end position="366"/>
    </location>
</feature>
<evidence type="ECO:0000259" key="3">
    <source>
        <dbReference type="PROSITE" id="PS51724"/>
    </source>
</evidence>
<dbReference type="Gene3D" id="3.30.70.1070">
    <property type="entry name" value="Sporulation related repeat"/>
    <property type="match status" value="1"/>
</dbReference>
<proteinExistence type="predicted"/>
<evidence type="ECO:0000313" key="5">
    <source>
        <dbReference type="Proteomes" id="UP001589799"/>
    </source>
</evidence>
<sequence>MGISGFSLLLAAVAALAALASVTVPTEAGQPGEGMRRLEVPASELSPALQPAETPPPDFTAGQYIDSAGCVFVRTDGGWRGRIDRDGAAVCGYPPTLSARHTGPDSEPALFPEPELPRAARIERELTQVIIPNLQAAELAEGSPSRETRKESGNPDPDALGIPQVPQGKAPPDPLQIGATITQAPAISREMAGPGRIDRLCALIGGDASAQDGASLGLCGGATSLASLARVSSGHKENSKAGRTAAKAGGTKGVSPNAGAKRRKAKVAASEGFGASRAGASAKALPPDDIRMIPPGARFVQVGSFREAGQAQAAAARLARMGVPVLRGTEGKAELVMVGPLDGREAIVRMIEKLRRAGYPDLRARR</sequence>
<dbReference type="InterPro" id="IPR007730">
    <property type="entry name" value="SPOR-like_dom"/>
</dbReference>
<reference evidence="4 5" key="1">
    <citation type="submission" date="2024-09" db="EMBL/GenBank/DDBJ databases">
        <authorList>
            <person name="Sun Q."/>
            <person name="Mori K."/>
        </authorList>
    </citation>
    <scope>NUCLEOTIDE SEQUENCE [LARGE SCALE GENOMIC DNA]</scope>
    <source>
        <strain evidence="4 5">KCTC 22789</strain>
    </source>
</reference>
<dbReference type="PROSITE" id="PS51724">
    <property type="entry name" value="SPOR"/>
    <property type="match status" value="1"/>
</dbReference>
<dbReference type="SUPFAM" id="SSF110997">
    <property type="entry name" value="Sporulation related repeat"/>
    <property type="match status" value="1"/>
</dbReference>
<feature type="chain" id="PRO_5046948632" evidence="2">
    <location>
        <begin position="21"/>
        <end position="366"/>
    </location>
</feature>
<name>A0ABV6I5H8_9RHOB</name>
<dbReference type="InterPro" id="IPR036680">
    <property type="entry name" value="SPOR-like_sf"/>
</dbReference>
<feature type="signal peptide" evidence="2">
    <location>
        <begin position="1"/>
        <end position="20"/>
    </location>
</feature>
<feature type="compositionally biased region" description="Basic and acidic residues" evidence="1">
    <location>
        <begin position="144"/>
        <end position="153"/>
    </location>
</feature>
<evidence type="ECO:0000256" key="1">
    <source>
        <dbReference type="SAM" id="MobiDB-lite"/>
    </source>
</evidence>
<protein>
    <submittedName>
        <fullName evidence="4">SPOR domain-containing protein</fullName>
    </submittedName>
</protein>
<gene>
    <name evidence="4" type="ORF">ACFFII_10755</name>
</gene>
<evidence type="ECO:0000313" key="4">
    <source>
        <dbReference type="EMBL" id="MFC0341242.1"/>
    </source>
</evidence>
<dbReference type="Pfam" id="PF05036">
    <property type="entry name" value="SPOR"/>
    <property type="match status" value="1"/>
</dbReference>
<feature type="region of interest" description="Disordered" evidence="1">
    <location>
        <begin position="135"/>
        <end position="177"/>
    </location>
</feature>
<keyword evidence="2" id="KW-0732">Signal</keyword>
<dbReference type="RefSeq" id="WP_377698886.1">
    <property type="nucleotide sequence ID" value="NZ_JBHLWE010000034.1"/>
</dbReference>
<keyword evidence="5" id="KW-1185">Reference proteome</keyword>
<organism evidence="4 5">
    <name type="scientific">Paracoccus niistensis</name>
    <dbReference type="NCBI Taxonomy" id="632935"/>
    <lineage>
        <taxon>Bacteria</taxon>
        <taxon>Pseudomonadati</taxon>
        <taxon>Pseudomonadota</taxon>
        <taxon>Alphaproteobacteria</taxon>
        <taxon>Rhodobacterales</taxon>
        <taxon>Paracoccaceae</taxon>
        <taxon>Paracoccus</taxon>
    </lineage>
</organism>
<dbReference type="Proteomes" id="UP001589799">
    <property type="component" value="Unassembled WGS sequence"/>
</dbReference>
<comment type="caution">
    <text evidence="4">The sequence shown here is derived from an EMBL/GenBank/DDBJ whole genome shotgun (WGS) entry which is preliminary data.</text>
</comment>
<evidence type="ECO:0000256" key="2">
    <source>
        <dbReference type="SAM" id="SignalP"/>
    </source>
</evidence>
<dbReference type="EMBL" id="JBHLWE010000034">
    <property type="protein sequence ID" value="MFC0341242.1"/>
    <property type="molecule type" value="Genomic_DNA"/>
</dbReference>
<feature type="region of interest" description="Disordered" evidence="1">
    <location>
        <begin position="233"/>
        <end position="272"/>
    </location>
</feature>
<accession>A0ABV6I5H8</accession>